<name>A0A0V8JIV9_9BACI</name>
<dbReference type="CDD" id="cd04301">
    <property type="entry name" value="NAT_SF"/>
    <property type="match status" value="1"/>
</dbReference>
<accession>A0A0V8JIV9</accession>
<evidence type="ECO:0000259" key="1">
    <source>
        <dbReference type="PROSITE" id="PS51186"/>
    </source>
</evidence>
<dbReference type="AlphaFoldDB" id="A0A0V8JIV9"/>
<dbReference type="Pfam" id="PF00583">
    <property type="entry name" value="Acetyltransf_1"/>
    <property type="match status" value="1"/>
</dbReference>
<dbReference type="InterPro" id="IPR016181">
    <property type="entry name" value="Acyl_CoA_acyltransferase"/>
</dbReference>
<evidence type="ECO:0000313" key="2">
    <source>
        <dbReference type="EMBL" id="KSU86905.1"/>
    </source>
</evidence>
<sequence length="157" mass="18113">MEIVYRTARIDDYQGVNAVLKESLELHAHALPSLFSTDHIVISYEQYQAILYYNSTDILIAEYNGRIIGASVVELKYSPPVNDQSFMYTAYIQYFGVKKEWNNYGIGKKLFHRTKEWGRKKGASELQLTVWAFNQKAQSFYEKLGLSSLSHLLSTKL</sequence>
<dbReference type="GeneID" id="93681199"/>
<dbReference type="InterPro" id="IPR050276">
    <property type="entry name" value="MshD_Acetyltransferase"/>
</dbReference>
<dbReference type="PANTHER" id="PTHR43617:SF34">
    <property type="entry name" value="PUTATIVE-RELATED"/>
    <property type="match status" value="1"/>
</dbReference>
<dbReference type="GO" id="GO:0016747">
    <property type="term" value="F:acyltransferase activity, transferring groups other than amino-acyl groups"/>
    <property type="evidence" value="ECO:0007669"/>
    <property type="project" value="InterPro"/>
</dbReference>
<dbReference type="EMBL" id="LNQP01000061">
    <property type="protein sequence ID" value="KSU86905.1"/>
    <property type="molecule type" value="Genomic_DNA"/>
</dbReference>
<dbReference type="InterPro" id="IPR000182">
    <property type="entry name" value="GNAT_dom"/>
</dbReference>
<dbReference type="PANTHER" id="PTHR43617">
    <property type="entry name" value="L-AMINO ACID N-ACETYLTRANSFERASE"/>
    <property type="match status" value="1"/>
</dbReference>
<dbReference type="Proteomes" id="UP000053681">
    <property type="component" value="Unassembled WGS sequence"/>
</dbReference>
<dbReference type="Gene3D" id="3.40.630.30">
    <property type="match status" value="1"/>
</dbReference>
<evidence type="ECO:0000313" key="3">
    <source>
        <dbReference type="Proteomes" id="UP000053681"/>
    </source>
</evidence>
<proteinExistence type="predicted"/>
<feature type="domain" description="N-acetyltransferase" evidence="1">
    <location>
        <begin position="3"/>
        <end position="157"/>
    </location>
</feature>
<organism evidence="2 3">
    <name type="scientific">Priestia veravalensis</name>
    <dbReference type="NCBI Taxonomy" id="1414648"/>
    <lineage>
        <taxon>Bacteria</taxon>
        <taxon>Bacillati</taxon>
        <taxon>Bacillota</taxon>
        <taxon>Bacilli</taxon>
        <taxon>Bacillales</taxon>
        <taxon>Bacillaceae</taxon>
        <taxon>Priestia</taxon>
    </lineage>
</organism>
<comment type="caution">
    <text evidence="2">The sequence shown here is derived from an EMBL/GenBank/DDBJ whole genome shotgun (WGS) entry which is preliminary data.</text>
</comment>
<dbReference type="PROSITE" id="PS51186">
    <property type="entry name" value="GNAT"/>
    <property type="match status" value="1"/>
</dbReference>
<keyword evidence="3" id="KW-1185">Reference proteome</keyword>
<protein>
    <submittedName>
        <fullName evidence="2">GNAT family acetyltransferase</fullName>
    </submittedName>
</protein>
<keyword evidence="2" id="KW-0808">Transferase</keyword>
<reference evidence="2 3" key="1">
    <citation type="submission" date="2015-11" db="EMBL/GenBank/DDBJ databases">
        <title>Bacillus caseinolyticus sp nov.</title>
        <authorList>
            <person name="Dastager S.G."/>
            <person name="Mawlankar R."/>
        </authorList>
    </citation>
    <scope>NUCLEOTIDE SEQUENCE [LARGE SCALE GENOMIC DNA]</scope>
    <source>
        <strain evidence="2 3">SGD-V-76</strain>
    </source>
</reference>
<dbReference type="RefSeq" id="WP_025908646.1">
    <property type="nucleotide sequence ID" value="NZ_KQ758676.1"/>
</dbReference>
<gene>
    <name evidence="2" type="ORF">AS180_16180</name>
</gene>
<dbReference type="SUPFAM" id="SSF55729">
    <property type="entry name" value="Acyl-CoA N-acyltransferases (Nat)"/>
    <property type="match status" value="1"/>
</dbReference>